<gene>
    <name evidence="5" type="ORF">H4O11_12380</name>
</gene>
<evidence type="ECO:0000313" key="5">
    <source>
        <dbReference type="EMBL" id="MBA8682598.1"/>
    </source>
</evidence>
<dbReference type="Gene3D" id="3.40.50.880">
    <property type="match status" value="1"/>
</dbReference>
<dbReference type="CDD" id="cd03137">
    <property type="entry name" value="GATase1_AraC_1"/>
    <property type="match status" value="1"/>
</dbReference>
<dbReference type="RefSeq" id="WP_182339741.1">
    <property type="nucleotide sequence ID" value="NZ_JACGXS010000006.1"/>
</dbReference>
<evidence type="ECO:0000256" key="3">
    <source>
        <dbReference type="SAM" id="MobiDB-lite"/>
    </source>
</evidence>
<dbReference type="GO" id="GO:0043565">
    <property type="term" value="F:sequence-specific DNA binding"/>
    <property type="evidence" value="ECO:0007669"/>
    <property type="project" value="InterPro"/>
</dbReference>
<dbReference type="SMART" id="SM00342">
    <property type="entry name" value="HTH_ARAC"/>
    <property type="match status" value="1"/>
</dbReference>
<dbReference type="Proteomes" id="UP000547058">
    <property type="component" value="Unassembled WGS sequence"/>
</dbReference>
<organism evidence="5 6">
    <name type="scientific">Stenotrophomonas tumulicola</name>
    <dbReference type="NCBI Taxonomy" id="1685415"/>
    <lineage>
        <taxon>Bacteria</taxon>
        <taxon>Pseudomonadati</taxon>
        <taxon>Pseudomonadota</taxon>
        <taxon>Gammaproteobacteria</taxon>
        <taxon>Lysobacterales</taxon>
        <taxon>Lysobacteraceae</taxon>
        <taxon>Stenotrophomonas</taxon>
    </lineage>
</organism>
<dbReference type="Pfam" id="PF01965">
    <property type="entry name" value="DJ-1_PfpI"/>
    <property type="match status" value="1"/>
</dbReference>
<feature type="domain" description="HTH araC/xylS-type" evidence="4">
    <location>
        <begin position="222"/>
        <end position="320"/>
    </location>
</feature>
<dbReference type="Pfam" id="PF12833">
    <property type="entry name" value="HTH_18"/>
    <property type="match status" value="1"/>
</dbReference>
<dbReference type="SUPFAM" id="SSF46689">
    <property type="entry name" value="Homeodomain-like"/>
    <property type="match status" value="2"/>
</dbReference>
<dbReference type="InterPro" id="IPR009057">
    <property type="entry name" value="Homeodomain-like_sf"/>
</dbReference>
<evidence type="ECO:0000256" key="2">
    <source>
        <dbReference type="ARBA" id="ARBA00023163"/>
    </source>
</evidence>
<keyword evidence="2" id="KW-0804">Transcription</keyword>
<protein>
    <submittedName>
        <fullName evidence="5">Helix-turn-helix domain-containing protein</fullName>
    </submittedName>
</protein>
<evidence type="ECO:0000313" key="6">
    <source>
        <dbReference type="Proteomes" id="UP000547058"/>
    </source>
</evidence>
<keyword evidence="1" id="KW-0805">Transcription regulation</keyword>
<dbReference type="EMBL" id="JACGXS010000006">
    <property type="protein sequence ID" value="MBA8682598.1"/>
    <property type="molecule type" value="Genomic_DNA"/>
</dbReference>
<dbReference type="InterPro" id="IPR052158">
    <property type="entry name" value="INH-QAR"/>
</dbReference>
<evidence type="ECO:0000259" key="4">
    <source>
        <dbReference type="PROSITE" id="PS01124"/>
    </source>
</evidence>
<dbReference type="PANTHER" id="PTHR43130">
    <property type="entry name" value="ARAC-FAMILY TRANSCRIPTIONAL REGULATOR"/>
    <property type="match status" value="1"/>
</dbReference>
<keyword evidence="6" id="KW-1185">Reference proteome</keyword>
<sequence>MPSPIDPHAAPTVAIVACHGQGLFEFGCAVGLFAPVRPELGVSWYATQLCAAEPGALRMLGNAHVQLPHGLEALDHADIVVVPGWRDPAERPPQALLDAITRAHNRGARIASICSGAFVLAWAGLLDGRCATTHWRLTETLAQAFPDITVREDVLYVDAGSVITSAGSATGMDMMLHMVRKDYGARVANLVAERLVLAPWRDAERSQRVARTIPLGEPTRLARLMEWVRRNLRETHSLRSLSEQAALSQRTLQRQFLEATGLSPIDWLIRERVAYARELLETTDRPLHWVAEQAGFGSQESFRRHFRGQAEASPTEYRNQHRRSLSPAPLAGC</sequence>
<dbReference type="InterPro" id="IPR002818">
    <property type="entry name" value="DJ-1/PfpI"/>
</dbReference>
<feature type="region of interest" description="Disordered" evidence="3">
    <location>
        <begin position="307"/>
        <end position="333"/>
    </location>
</feature>
<evidence type="ECO:0000256" key="1">
    <source>
        <dbReference type="ARBA" id="ARBA00023015"/>
    </source>
</evidence>
<dbReference type="InterPro" id="IPR018060">
    <property type="entry name" value="HTH_AraC"/>
</dbReference>
<dbReference type="InterPro" id="IPR029062">
    <property type="entry name" value="Class_I_gatase-like"/>
</dbReference>
<comment type="caution">
    <text evidence="5">The sequence shown here is derived from an EMBL/GenBank/DDBJ whole genome shotgun (WGS) entry which is preliminary data.</text>
</comment>
<accession>A0A7W3II00</accession>
<proteinExistence type="predicted"/>
<dbReference type="PANTHER" id="PTHR43130:SF3">
    <property type="entry name" value="HTH-TYPE TRANSCRIPTIONAL REGULATOR RV1931C"/>
    <property type="match status" value="1"/>
</dbReference>
<name>A0A7W3II00_9GAMM</name>
<reference evidence="5 6" key="1">
    <citation type="submission" date="2020-08" db="EMBL/GenBank/DDBJ databases">
        <title>Stenotrophomonas tumulicola JCM 30961.</title>
        <authorList>
            <person name="Deng Y."/>
        </authorList>
    </citation>
    <scope>NUCLEOTIDE SEQUENCE [LARGE SCALE GENOMIC DNA]</scope>
    <source>
        <strain evidence="5 6">JCM 30961</strain>
    </source>
</reference>
<dbReference type="GO" id="GO:0003700">
    <property type="term" value="F:DNA-binding transcription factor activity"/>
    <property type="evidence" value="ECO:0007669"/>
    <property type="project" value="InterPro"/>
</dbReference>
<dbReference type="AlphaFoldDB" id="A0A7W3II00"/>
<dbReference type="SUPFAM" id="SSF52317">
    <property type="entry name" value="Class I glutamine amidotransferase-like"/>
    <property type="match status" value="1"/>
</dbReference>
<dbReference type="PROSITE" id="PS01124">
    <property type="entry name" value="HTH_ARAC_FAMILY_2"/>
    <property type="match status" value="1"/>
</dbReference>
<dbReference type="Gene3D" id="1.10.10.60">
    <property type="entry name" value="Homeodomain-like"/>
    <property type="match status" value="1"/>
</dbReference>